<keyword evidence="2" id="KW-1185">Reference proteome</keyword>
<gene>
    <name evidence="1" type="ORF">HRTV-10_gp98</name>
</gene>
<proteinExistence type="predicted"/>
<sequence length="92" mass="10453">MGDDAIGTITGTATFEMVEILKQESGKVRVVGAYMEDSTTYETDKSRIRIGGMKLNYLEHSMALEPVEDKKFLWVEATDDELRITFEEPEDE</sequence>
<reference evidence="1 2" key="1">
    <citation type="submission" date="2021-05" db="EMBL/GenBank/DDBJ databases">
        <title>Diversity, taxonomy and evolution of archaeal viruses of the class Caudoviricetes.</title>
        <authorList>
            <person name="Liu Y."/>
            <person name="Demina T.A."/>
            <person name="Roux S."/>
            <person name="Aiewsakun P."/>
            <person name="Kazlauskas D."/>
            <person name="Simmonds P."/>
            <person name="Prangishvili D."/>
            <person name="Oksanen H.M."/>
            <person name="Krupovic M."/>
        </authorList>
    </citation>
    <scope>NUCLEOTIDE SEQUENCE [LARGE SCALE GENOMIC DNA]</scope>
    <source>
        <strain evidence="1">HRTV-10/43</strain>
    </source>
</reference>
<organism evidence="1 2">
    <name type="scientific">Halorubrum tailed virus 10</name>
    <dbReference type="NCBI Taxonomy" id="2877991"/>
    <lineage>
        <taxon>Viruses</taxon>
        <taxon>Duplodnaviria</taxon>
        <taxon>Heunggongvirae</taxon>
        <taxon>Uroviricota</taxon>
        <taxon>Caudoviricetes</taxon>
        <taxon>Thumleimavirales</taxon>
        <taxon>Hafunaviridae</taxon>
        <taxon>Haloferacalesvirus</taxon>
        <taxon>Haloferacalesvirus eilatense</taxon>
        <taxon>Haloferacalesvirus HRTV10</taxon>
    </lineage>
</organism>
<protein>
    <submittedName>
        <fullName evidence="1">Uncharacterized protein</fullName>
    </submittedName>
</protein>
<evidence type="ECO:0000313" key="2">
    <source>
        <dbReference type="Proteomes" id="UP000827922"/>
    </source>
</evidence>
<evidence type="ECO:0000313" key="1">
    <source>
        <dbReference type="EMBL" id="UBF19682.1"/>
    </source>
</evidence>
<name>A0AAE8XSI2_9CAUD</name>
<dbReference type="EMBL" id="MZ334496">
    <property type="protein sequence ID" value="UBF19682.1"/>
    <property type="molecule type" value="Genomic_DNA"/>
</dbReference>
<dbReference type="Proteomes" id="UP000827922">
    <property type="component" value="Segment"/>
</dbReference>
<accession>A0AAE8XSI2</accession>